<reference evidence="2" key="1">
    <citation type="submission" date="2009-10" db="EMBL/GenBank/DDBJ databases">
        <title>Diversity of trophic interactions inside an arsenic-rich microbial ecosystem.</title>
        <authorList>
            <person name="Bertin P.N."/>
            <person name="Heinrich-Salmeron A."/>
            <person name="Pelletier E."/>
            <person name="Goulhen-Chollet F."/>
            <person name="Arsene-Ploetze F."/>
            <person name="Gallien S."/>
            <person name="Calteau A."/>
            <person name="Vallenet D."/>
            <person name="Casiot C."/>
            <person name="Chane-Woon-Ming B."/>
            <person name="Giloteaux L."/>
            <person name="Barakat M."/>
            <person name="Bonnefoy V."/>
            <person name="Bruneel O."/>
            <person name="Chandler M."/>
            <person name="Cleiss J."/>
            <person name="Duran R."/>
            <person name="Elbaz-Poulichet F."/>
            <person name="Fonknechten N."/>
            <person name="Lauga B."/>
            <person name="Mornico D."/>
            <person name="Ortet P."/>
            <person name="Schaeffer C."/>
            <person name="Siguier P."/>
            <person name="Alexander Thil Smith A."/>
            <person name="Van Dorsselaer A."/>
            <person name="Weissenbach J."/>
            <person name="Medigue C."/>
            <person name="Le Paslier D."/>
        </authorList>
    </citation>
    <scope>NUCLEOTIDE SEQUENCE</scope>
</reference>
<dbReference type="InterPro" id="IPR000182">
    <property type="entry name" value="GNAT_dom"/>
</dbReference>
<evidence type="ECO:0000313" key="2">
    <source>
        <dbReference type="EMBL" id="CBI10270.1"/>
    </source>
</evidence>
<comment type="caution">
    <text evidence="2">The sequence shown here is derived from an EMBL/GenBank/DDBJ whole genome shotgun (WGS) entry which is preliminary data.</text>
</comment>
<protein>
    <submittedName>
        <fullName evidence="2">GCN5-related N-acetyltransferase</fullName>
    </submittedName>
</protein>
<dbReference type="PROSITE" id="PS51186">
    <property type="entry name" value="GNAT"/>
    <property type="match status" value="1"/>
</dbReference>
<dbReference type="AlphaFoldDB" id="E6QSP8"/>
<evidence type="ECO:0000259" key="1">
    <source>
        <dbReference type="PROSITE" id="PS51186"/>
    </source>
</evidence>
<proteinExistence type="predicted"/>
<dbReference type="CDD" id="cd04301">
    <property type="entry name" value="NAT_SF"/>
    <property type="match status" value="1"/>
</dbReference>
<feature type="domain" description="N-acetyltransferase" evidence="1">
    <location>
        <begin position="10"/>
        <end position="161"/>
    </location>
</feature>
<dbReference type="GO" id="GO:0016747">
    <property type="term" value="F:acyltransferase activity, transferring groups other than amino-acyl groups"/>
    <property type="evidence" value="ECO:0007669"/>
    <property type="project" value="InterPro"/>
</dbReference>
<organism evidence="2">
    <name type="scientific">mine drainage metagenome</name>
    <dbReference type="NCBI Taxonomy" id="410659"/>
    <lineage>
        <taxon>unclassified sequences</taxon>
        <taxon>metagenomes</taxon>
        <taxon>ecological metagenomes</taxon>
    </lineage>
</organism>
<sequence>MTTHPAKVEILLRLLTLADVAEIGHWPAYPAEFAELDYALRQDGWIAEFQNKPGTCLYGAEQSGQLVALAILAMSAPGESEFRIAIHPDQVGKGLGKQITRLVLAQGFHQGGLLRIHLLVRKNHPRAINLYQKMNFNFSGECSKYINHRVTDFYQMEIWRRDYLAIPDREEIGSGSII</sequence>
<gene>
    <name evidence="2" type="ORF">CARN7_1039</name>
</gene>
<keyword evidence="2" id="KW-0808">Transferase</keyword>
<accession>E6QSP8</accession>
<dbReference type="Pfam" id="PF00583">
    <property type="entry name" value="Acetyltransf_1"/>
    <property type="match status" value="1"/>
</dbReference>
<dbReference type="SUPFAM" id="SSF55729">
    <property type="entry name" value="Acyl-CoA N-acyltransferases (Nat)"/>
    <property type="match status" value="1"/>
</dbReference>
<dbReference type="Gene3D" id="3.40.630.30">
    <property type="match status" value="1"/>
</dbReference>
<dbReference type="InterPro" id="IPR016181">
    <property type="entry name" value="Acyl_CoA_acyltransferase"/>
</dbReference>
<name>E6QSP8_9ZZZZ</name>
<dbReference type="EMBL" id="CABR01000078">
    <property type="protein sequence ID" value="CBI10270.1"/>
    <property type="molecule type" value="Genomic_DNA"/>
</dbReference>